<name>X0SB25_9ZZZZ</name>
<evidence type="ECO:0000313" key="2">
    <source>
        <dbReference type="EMBL" id="GAF78263.1"/>
    </source>
</evidence>
<dbReference type="SUPFAM" id="SSF51126">
    <property type="entry name" value="Pectin lyase-like"/>
    <property type="match status" value="1"/>
</dbReference>
<accession>X0SB25</accession>
<dbReference type="AlphaFoldDB" id="X0SB25"/>
<proteinExistence type="predicted"/>
<evidence type="ECO:0000256" key="1">
    <source>
        <dbReference type="SAM" id="MobiDB-lite"/>
    </source>
</evidence>
<dbReference type="InterPro" id="IPR011050">
    <property type="entry name" value="Pectin_lyase_fold/virulence"/>
</dbReference>
<dbReference type="EMBL" id="BARS01005759">
    <property type="protein sequence ID" value="GAF78263.1"/>
    <property type="molecule type" value="Genomic_DNA"/>
</dbReference>
<comment type="caution">
    <text evidence="2">The sequence shown here is derived from an EMBL/GenBank/DDBJ whole genome shotgun (WGS) entry which is preliminary data.</text>
</comment>
<reference evidence="2" key="1">
    <citation type="journal article" date="2014" name="Front. Microbiol.">
        <title>High frequency of phylogenetically diverse reductive dehalogenase-homologous genes in deep subseafloor sedimentary metagenomes.</title>
        <authorList>
            <person name="Kawai M."/>
            <person name="Futagami T."/>
            <person name="Toyoda A."/>
            <person name="Takaki Y."/>
            <person name="Nishi S."/>
            <person name="Hori S."/>
            <person name="Arai W."/>
            <person name="Tsubouchi T."/>
            <person name="Morono Y."/>
            <person name="Uchiyama I."/>
            <person name="Ito T."/>
            <person name="Fujiyama A."/>
            <person name="Inagaki F."/>
            <person name="Takami H."/>
        </authorList>
    </citation>
    <scope>NUCLEOTIDE SEQUENCE</scope>
    <source>
        <strain evidence="2">Expedition CK06-06</strain>
    </source>
</reference>
<dbReference type="Gene3D" id="2.160.20.10">
    <property type="entry name" value="Single-stranded right-handed beta-helix, Pectin lyase-like"/>
    <property type="match status" value="1"/>
</dbReference>
<sequence length="211" mass="23426">IDCMKTKDWIIRDCRFENIRGATGGGRGAIFMWIGSVNPLIERNVIVNCGAAICLGNGHNPHRHYHVTGGIVRNNFVYHTSTWRAVELGYTRDMKFVHNTIYTDPPEAHTRAICIYDQASIPTGGLELRNNLLRGHIENRAKGQVILADNLVGEAVQPEWFVDPPSGKLFLTKSAGEAVDKVMPLPEAPRDITGRRRPVGPLADLGAHEKR</sequence>
<gene>
    <name evidence="2" type="ORF">S01H1_11298</name>
</gene>
<feature type="non-terminal residue" evidence="2">
    <location>
        <position position="1"/>
    </location>
</feature>
<dbReference type="InterPro" id="IPR012334">
    <property type="entry name" value="Pectin_lyas_fold"/>
</dbReference>
<organism evidence="2">
    <name type="scientific">marine sediment metagenome</name>
    <dbReference type="NCBI Taxonomy" id="412755"/>
    <lineage>
        <taxon>unclassified sequences</taxon>
        <taxon>metagenomes</taxon>
        <taxon>ecological metagenomes</taxon>
    </lineage>
</organism>
<evidence type="ECO:0008006" key="3">
    <source>
        <dbReference type="Google" id="ProtNLM"/>
    </source>
</evidence>
<feature type="region of interest" description="Disordered" evidence="1">
    <location>
        <begin position="185"/>
        <end position="211"/>
    </location>
</feature>
<protein>
    <recommendedName>
        <fullName evidence="3">Right handed beta helix domain-containing protein</fullName>
    </recommendedName>
</protein>